<name>A0A9X3I1L6_9FLAO</name>
<keyword evidence="2" id="KW-1185">Reference proteome</keyword>
<evidence type="ECO:0000313" key="1">
    <source>
        <dbReference type="EMBL" id="MCX2838729.1"/>
    </source>
</evidence>
<protein>
    <submittedName>
        <fullName evidence="1">Uncharacterized protein</fullName>
    </submittedName>
</protein>
<evidence type="ECO:0000313" key="2">
    <source>
        <dbReference type="Proteomes" id="UP001148482"/>
    </source>
</evidence>
<dbReference type="RefSeq" id="WP_266070095.1">
    <property type="nucleotide sequence ID" value="NZ_JAPJDA010000017.1"/>
</dbReference>
<dbReference type="AlphaFoldDB" id="A0A9X3I1L6"/>
<dbReference type="EMBL" id="JAPJDA010000017">
    <property type="protein sequence ID" value="MCX2838729.1"/>
    <property type="molecule type" value="Genomic_DNA"/>
</dbReference>
<dbReference type="Proteomes" id="UP001148482">
    <property type="component" value="Unassembled WGS sequence"/>
</dbReference>
<sequence>MGSRANTNDTLQFLGETTDWYHTRLKDENFFIHKSLASPL</sequence>
<gene>
    <name evidence="1" type="ORF">OQ279_11280</name>
</gene>
<reference evidence="1" key="1">
    <citation type="submission" date="2022-11" db="EMBL/GenBank/DDBJ databases">
        <title>Salinimicrobium profundisediminis sp. nov., isolated from deep-sea sediment of the Mariana Trench.</title>
        <authorList>
            <person name="Fu H."/>
        </authorList>
    </citation>
    <scope>NUCLEOTIDE SEQUENCE</scope>
    <source>
        <strain evidence="1">MT39</strain>
    </source>
</reference>
<comment type="caution">
    <text evidence="1">The sequence shown here is derived from an EMBL/GenBank/DDBJ whole genome shotgun (WGS) entry which is preliminary data.</text>
</comment>
<proteinExistence type="predicted"/>
<accession>A0A9X3I1L6</accession>
<organism evidence="1 2">
    <name type="scientific">Salinimicrobium profundisediminis</name>
    <dbReference type="NCBI Taxonomy" id="2994553"/>
    <lineage>
        <taxon>Bacteria</taxon>
        <taxon>Pseudomonadati</taxon>
        <taxon>Bacteroidota</taxon>
        <taxon>Flavobacteriia</taxon>
        <taxon>Flavobacteriales</taxon>
        <taxon>Flavobacteriaceae</taxon>
        <taxon>Salinimicrobium</taxon>
    </lineage>
</organism>